<evidence type="ECO:0000313" key="2">
    <source>
        <dbReference type="Proteomes" id="UP000821837"/>
    </source>
</evidence>
<keyword evidence="2" id="KW-1185">Reference proteome</keyword>
<sequence length="94" mass="10310">MDNSPLTIASCLWVITGATVSKGNLMRPSPQDVDFVSKAWASEKEEVVGPSIKRFGIQTPRIDRKNLVSGSQSLFLCLANHVEHPERGGCRPFV</sequence>
<name>A0A9D4PYL4_RHISA</name>
<dbReference type="EMBL" id="JABSTV010001249">
    <property type="protein sequence ID" value="KAH7961146.1"/>
    <property type="molecule type" value="Genomic_DNA"/>
</dbReference>
<dbReference type="Proteomes" id="UP000821837">
    <property type="component" value="Chromosome 3"/>
</dbReference>
<gene>
    <name evidence="1" type="ORF">HPB52_003241</name>
</gene>
<accession>A0A9D4PYL4</accession>
<comment type="caution">
    <text evidence="1">The sequence shown here is derived from an EMBL/GenBank/DDBJ whole genome shotgun (WGS) entry which is preliminary data.</text>
</comment>
<protein>
    <submittedName>
        <fullName evidence="1">Uncharacterized protein</fullName>
    </submittedName>
</protein>
<organism evidence="1 2">
    <name type="scientific">Rhipicephalus sanguineus</name>
    <name type="common">Brown dog tick</name>
    <name type="synonym">Ixodes sanguineus</name>
    <dbReference type="NCBI Taxonomy" id="34632"/>
    <lineage>
        <taxon>Eukaryota</taxon>
        <taxon>Metazoa</taxon>
        <taxon>Ecdysozoa</taxon>
        <taxon>Arthropoda</taxon>
        <taxon>Chelicerata</taxon>
        <taxon>Arachnida</taxon>
        <taxon>Acari</taxon>
        <taxon>Parasitiformes</taxon>
        <taxon>Ixodida</taxon>
        <taxon>Ixodoidea</taxon>
        <taxon>Ixodidae</taxon>
        <taxon>Rhipicephalinae</taxon>
        <taxon>Rhipicephalus</taxon>
        <taxon>Rhipicephalus</taxon>
    </lineage>
</organism>
<dbReference type="AlphaFoldDB" id="A0A9D4PYL4"/>
<reference evidence="1" key="1">
    <citation type="journal article" date="2020" name="Cell">
        <title>Large-Scale Comparative Analyses of Tick Genomes Elucidate Their Genetic Diversity and Vector Capacities.</title>
        <authorList>
            <consortium name="Tick Genome and Microbiome Consortium (TIGMIC)"/>
            <person name="Jia N."/>
            <person name="Wang J."/>
            <person name="Shi W."/>
            <person name="Du L."/>
            <person name="Sun Y."/>
            <person name="Zhan W."/>
            <person name="Jiang J.F."/>
            <person name="Wang Q."/>
            <person name="Zhang B."/>
            <person name="Ji P."/>
            <person name="Bell-Sakyi L."/>
            <person name="Cui X.M."/>
            <person name="Yuan T.T."/>
            <person name="Jiang B.G."/>
            <person name="Yang W.F."/>
            <person name="Lam T.T."/>
            <person name="Chang Q.C."/>
            <person name="Ding S.J."/>
            <person name="Wang X.J."/>
            <person name="Zhu J.G."/>
            <person name="Ruan X.D."/>
            <person name="Zhao L."/>
            <person name="Wei J.T."/>
            <person name="Ye R.Z."/>
            <person name="Que T.C."/>
            <person name="Du C.H."/>
            <person name="Zhou Y.H."/>
            <person name="Cheng J.X."/>
            <person name="Dai P.F."/>
            <person name="Guo W.B."/>
            <person name="Han X.H."/>
            <person name="Huang E.J."/>
            <person name="Li L.F."/>
            <person name="Wei W."/>
            <person name="Gao Y.C."/>
            <person name="Liu J.Z."/>
            <person name="Shao H.Z."/>
            <person name="Wang X."/>
            <person name="Wang C.C."/>
            <person name="Yang T.C."/>
            <person name="Huo Q.B."/>
            <person name="Li W."/>
            <person name="Chen H.Y."/>
            <person name="Chen S.E."/>
            <person name="Zhou L.G."/>
            <person name="Ni X.B."/>
            <person name="Tian J.H."/>
            <person name="Sheng Y."/>
            <person name="Liu T."/>
            <person name="Pan Y.S."/>
            <person name="Xia L.Y."/>
            <person name="Li J."/>
            <person name="Zhao F."/>
            <person name="Cao W.C."/>
        </authorList>
    </citation>
    <scope>NUCLEOTIDE SEQUENCE</scope>
    <source>
        <strain evidence="1">Rsan-2018</strain>
    </source>
</reference>
<evidence type="ECO:0000313" key="1">
    <source>
        <dbReference type="EMBL" id="KAH7961146.1"/>
    </source>
</evidence>
<proteinExistence type="predicted"/>
<reference evidence="1" key="2">
    <citation type="submission" date="2021-09" db="EMBL/GenBank/DDBJ databases">
        <authorList>
            <person name="Jia N."/>
            <person name="Wang J."/>
            <person name="Shi W."/>
            <person name="Du L."/>
            <person name="Sun Y."/>
            <person name="Zhan W."/>
            <person name="Jiang J."/>
            <person name="Wang Q."/>
            <person name="Zhang B."/>
            <person name="Ji P."/>
            <person name="Sakyi L.B."/>
            <person name="Cui X."/>
            <person name="Yuan T."/>
            <person name="Jiang B."/>
            <person name="Yang W."/>
            <person name="Lam T.T.-Y."/>
            <person name="Chang Q."/>
            <person name="Ding S."/>
            <person name="Wang X."/>
            <person name="Zhu J."/>
            <person name="Ruan X."/>
            <person name="Zhao L."/>
            <person name="Wei J."/>
            <person name="Que T."/>
            <person name="Du C."/>
            <person name="Cheng J."/>
            <person name="Dai P."/>
            <person name="Han X."/>
            <person name="Huang E."/>
            <person name="Gao Y."/>
            <person name="Liu J."/>
            <person name="Shao H."/>
            <person name="Ye R."/>
            <person name="Li L."/>
            <person name="Wei W."/>
            <person name="Wang X."/>
            <person name="Wang C."/>
            <person name="Huo Q."/>
            <person name="Li W."/>
            <person name="Guo W."/>
            <person name="Chen H."/>
            <person name="Chen S."/>
            <person name="Zhou L."/>
            <person name="Zhou L."/>
            <person name="Ni X."/>
            <person name="Tian J."/>
            <person name="Zhou Y."/>
            <person name="Sheng Y."/>
            <person name="Liu T."/>
            <person name="Pan Y."/>
            <person name="Xia L."/>
            <person name="Li J."/>
            <person name="Zhao F."/>
            <person name="Cao W."/>
        </authorList>
    </citation>
    <scope>NUCLEOTIDE SEQUENCE</scope>
    <source>
        <strain evidence="1">Rsan-2018</strain>
        <tissue evidence="1">Larvae</tissue>
    </source>
</reference>